<feature type="region of interest" description="Disordered" evidence="1">
    <location>
        <begin position="110"/>
        <end position="190"/>
    </location>
</feature>
<accession>A0A409X5W7</accession>
<gene>
    <name evidence="2" type="ORF">CVT26_001233</name>
</gene>
<organism evidence="2 3">
    <name type="scientific">Gymnopilus dilepis</name>
    <dbReference type="NCBI Taxonomy" id="231916"/>
    <lineage>
        <taxon>Eukaryota</taxon>
        <taxon>Fungi</taxon>
        <taxon>Dikarya</taxon>
        <taxon>Basidiomycota</taxon>
        <taxon>Agaricomycotina</taxon>
        <taxon>Agaricomycetes</taxon>
        <taxon>Agaricomycetidae</taxon>
        <taxon>Agaricales</taxon>
        <taxon>Agaricineae</taxon>
        <taxon>Hymenogastraceae</taxon>
        <taxon>Gymnopilus</taxon>
    </lineage>
</organism>
<dbReference type="EMBL" id="NHYE01004147">
    <property type="protein sequence ID" value="PPQ86094.1"/>
    <property type="molecule type" value="Genomic_DNA"/>
</dbReference>
<evidence type="ECO:0000256" key="1">
    <source>
        <dbReference type="SAM" id="MobiDB-lite"/>
    </source>
</evidence>
<dbReference type="AlphaFoldDB" id="A0A409X5W7"/>
<feature type="non-terminal residue" evidence="2">
    <location>
        <position position="1"/>
    </location>
</feature>
<feature type="compositionally biased region" description="Basic and acidic residues" evidence="1">
    <location>
        <begin position="175"/>
        <end position="190"/>
    </location>
</feature>
<protein>
    <submittedName>
        <fullName evidence="2">Uncharacterized protein</fullName>
    </submittedName>
</protein>
<evidence type="ECO:0000313" key="2">
    <source>
        <dbReference type="EMBL" id="PPQ86094.1"/>
    </source>
</evidence>
<keyword evidence="3" id="KW-1185">Reference proteome</keyword>
<proteinExistence type="predicted"/>
<evidence type="ECO:0000313" key="3">
    <source>
        <dbReference type="Proteomes" id="UP000284706"/>
    </source>
</evidence>
<dbReference type="Proteomes" id="UP000284706">
    <property type="component" value="Unassembled WGS sequence"/>
</dbReference>
<reference evidence="2 3" key="1">
    <citation type="journal article" date="2018" name="Evol. Lett.">
        <title>Horizontal gene cluster transfer increased hallucinogenic mushroom diversity.</title>
        <authorList>
            <person name="Reynolds H.T."/>
            <person name="Vijayakumar V."/>
            <person name="Gluck-Thaler E."/>
            <person name="Korotkin H.B."/>
            <person name="Matheny P.B."/>
            <person name="Slot J.C."/>
        </authorList>
    </citation>
    <scope>NUCLEOTIDE SEQUENCE [LARGE SCALE GENOMIC DNA]</scope>
    <source>
        <strain evidence="2 3">SRW20</strain>
    </source>
</reference>
<sequence length="190" mass="20237">AGNQETVGKAVTRHHAFPATTPATEARSYPARLPSQAATAQSKLRKGTDNQALNKVLPPLPRPALMPDNAPTATFSRDLPHRGELGSAQHKKIVYTYSARPPPVASALHAFYAHSKEPPPSKRGLGYSQLPLKPTGPQGDISRDFKSSFEAAGPSKGHAESSHRHGAGQGPSQKLKRDVSSKKRSESRGG</sequence>
<name>A0A409X5W7_9AGAR</name>
<dbReference type="InParanoid" id="A0A409X5W7"/>
<feature type="region of interest" description="Disordered" evidence="1">
    <location>
        <begin position="1"/>
        <end position="87"/>
    </location>
</feature>
<comment type="caution">
    <text evidence="2">The sequence shown here is derived from an EMBL/GenBank/DDBJ whole genome shotgun (WGS) entry which is preliminary data.</text>
</comment>